<evidence type="ECO:0000313" key="2">
    <source>
        <dbReference type="EMBL" id="KAJ1105024.1"/>
    </source>
</evidence>
<evidence type="ECO:0000256" key="1">
    <source>
        <dbReference type="SAM" id="MobiDB-lite"/>
    </source>
</evidence>
<protein>
    <submittedName>
        <fullName evidence="2">Uncharacterized protein</fullName>
    </submittedName>
</protein>
<reference evidence="2" key="1">
    <citation type="journal article" date="2022" name="bioRxiv">
        <title>Sequencing and chromosome-scale assembly of the giantPleurodeles waltlgenome.</title>
        <authorList>
            <person name="Brown T."/>
            <person name="Elewa A."/>
            <person name="Iarovenko S."/>
            <person name="Subramanian E."/>
            <person name="Araus A.J."/>
            <person name="Petzold A."/>
            <person name="Susuki M."/>
            <person name="Suzuki K.-i.T."/>
            <person name="Hayashi T."/>
            <person name="Toyoda A."/>
            <person name="Oliveira C."/>
            <person name="Osipova E."/>
            <person name="Leigh N.D."/>
            <person name="Simon A."/>
            <person name="Yun M.H."/>
        </authorList>
    </citation>
    <scope>NUCLEOTIDE SEQUENCE</scope>
    <source>
        <strain evidence="2">20211129_DDA</strain>
        <tissue evidence="2">Liver</tissue>
    </source>
</reference>
<feature type="region of interest" description="Disordered" evidence="1">
    <location>
        <begin position="101"/>
        <end position="124"/>
    </location>
</feature>
<name>A0AAV7MPM3_PLEWA</name>
<dbReference type="EMBL" id="JANPWB010000013">
    <property type="protein sequence ID" value="KAJ1105024.1"/>
    <property type="molecule type" value="Genomic_DNA"/>
</dbReference>
<keyword evidence="3" id="KW-1185">Reference proteome</keyword>
<comment type="caution">
    <text evidence="2">The sequence shown here is derived from an EMBL/GenBank/DDBJ whole genome shotgun (WGS) entry which is preliminary data.</text>
</comment>
<dbReference type="Proteomes" id="UP001066276">
    <property type="component" value="Chromosome 9"/>
</dbReference>
<accession>A0AAV7MPM3</accession>
<proteinExistence type="predicted"/>
<organism evidence="2 3">
    <name type="scientific">Pleurodeles waltl</name>
    <name type="common">Iberian ribbed newt</name>
    <dbReference type="NCBI Taxonomy" id="8319"/>
    <lineage>
        <taxon>Eukaryota</taxon>
        <taxon>Metazoa</taxon>
        <taxon>Chordata</taxon>
        <taxon>Craniata</taxon>
        <taxon>Vertebrata</taxon>
        <taxon>Euteleostomi</taxon>
        <taxon>Amphibia</taxon>
        <taxon>Batrachia</taxon>
        <taxon>Caudata</taxon>
        <taxon>Salamandroidea</taxon>
        <taxon>Salamandridae</taxon>
        <taxon>Pleurodelinae</taxon>
        <taxon>Pleurodeles</taxon>
    </lineage>
</organism>
<evidence type="ECO:0000313" key="3">
    <source>
        <dbReference type="Proteomes" id="UP001066276"/>
    </source>
</evidence>
<gene>
    <name evidence="2" type="ORF">NDU88_002432</name>
</gene>
<dbReference type="AlphaFoldDB" id="A0AAV7MPM3"/>
<sequence>MMIKDRRYDCKLLMPYEPRVWTVIGVAGTMVTVQKGGEKVAWNISWFCKAFFVEASDEALDFDYPHWEPTCDEQETSDVKDRELVTGLSLPRLPVDTCPLAQEGQAASTKSDAVSGPIHRTARN</sequence>